<proteinExistence type="predicted"/>
<name>A0A6A5V2A3_9PLEO</name>
<dbReference type="AlphaFoldDB" id="A0A6A5V2A3"/>
<feature type="region of interest" description="Disordered" evidence="1">
    <location>
        <begin position="26"/>
        <end position="54"/>
    </location>
</feature>
<organism evidence="2 3">
    <name type="scientific">Bimuria novae-zelandiae CBS 107.79</name>
    <dbReference type="NCBI Taxonomy" id="1447943"/>
    <lineage>
        <taxon>Eukaryota</taxon>
        <taxon>Fungi</taxon>
        <taxon>Dikarya</taxon>
        <taxon>Ascomycota</taxon>
        <taxon>Pezizomycotina</taxon>
        <taxon>Dothideomycetes</taxon>
        <taxon>Pleosporomycetidae</taxon>
        <taxon>Pleosporales</taxon>
        <taxon>Massarineae</taxon>
        <taxon>Didymosphaeriaceae</taxon>
        <taxon>Bimuria</taxon>
    </lineage>
</organism>
<feature type="compositionally biased region" description="Polar residues" evidence="1">
    <location>
        <begin position="26"/>
        <end position="40"/>
    </location>
</feature>
<accession>A0A6A5V2A3</accession>
<reference evidence="2" key="1">
    <citation type="journal article" date="2020" name="Stud. Mycol.">
        <title>101 Dothideomycetes genomes: a test case for predicting lifestyles and emergence of pathogens.</title>
        <authorList>
            <person name="Haridas S."/>
            <person name="Albert R."/>
            <person name="Binder M."/>
            <person name="Bloem J."/>
            <person name="Labutti K."/>
            <person name="Salamov A."/>
            <person name="Andreopoulos B."/>
            <person name="Baker S."/>
            <person name="Barry K."/>
            <person name="Bills G."/>
            <person name="Bluhm B."/>
            <person name="Cannon C."/>
            <person name="Castanera R."/>
            <person name="Culley D."/>
            <person name="Daum C."/>
            <person name="Ezra D."/>
            <person name="Gonzalez J."/>
            <person name="Henrissat B."/>
            <person name="Kuo A."/>
            <person name="Liang C."/>
            <person name="Lipzen A."/>
            <person name="Lutzoni F."/>
            <person name="Magnuson J."/>
            <person name="Mondo S."/>
            <person name="Nolan M."/>
            <person name="Ohm R."/>
            <person name="Pangilinan J."/>
            <person name="Park H.-J."/>
            <person name="Ramirez L."/>
            <person name="Alfaro M."/>
            <person name="Sun H."/>
            <person name="Tritt A."/>
            <person name="Yoshinaga Y."/>
            <person name="Zwiers L.-H."/>
            <person name="Turgeon B."/>
            <person name="Goodwin S."/>
            <person name="Spatafora J."/>
            <person name="Crous P."/>
            <person name="Grigoriev I."/>
        </authorList>
    </citation>
    <scope>NUCLEOTIDE SEQUENCE</scope>
    <source>
        <strain evidence="2">CBS 107.79</strain>
    </source>
</reference>
<protein>
    <submittedName>
        <fullName evidence="2">Uncharacterized protein</fullName>
    </submittedName>
</protein>
<dbReference type="Proteomes" id="UP000800036">
    <property type="component" value="Unassembled WGS sequence"/>
</dbReference>
<gene>
    <name evidence="2" type="ORF">BU23DRAFT_203119</name>
</gene>
<sequence>MGNSGRHVDEKTQSFLLLQERCTRQYTTTPRVAQGQQNKSRTTEQRNNETFGSNNAFVRSSVRPTMPVRSFDPKHQKTPFGSIVRIDCSDRTFCSLAALVPHMRTDSRAPRASKLQSVRWGLGA</sequence>
<evidence type="ECO:0000313" key="3">
    <source>
        <dbReference type="Proteomes" id="UP000800036"/>
    </source>
</evidence>
<keyword evidence="3" id="KW-1185">Reference proteome</keyword>
<evidence type="ECO:0000313" key="2">
    <source>
        <dbReference type="EMBL" id="KAF1970810.1"/>
    </source>
</evidence>
<evidence type="ECO:0000256" key="1">
    <source>
        <dbReference type="SAM" id="MobiDB-lite"/>
    </source>
</evidence>
<dbReference type="EMBL" id="ML976698">
    <property type="protein sequence ID" value="KAF1970810.1"/>
    <property type="molecule type" value="Genomic_DNA"/>
</dbReference>